<dbReference type="NCBIfam" id="TIGR00250">
    <property type="entry name" value="RNAse_H_YqgF"/>
    <property type="match status" value="1"/>
</dbReference>
<reference evidence="7 8" key="1">
    <citation type="submission" date="2023-06" db="EMBL/GenBank/DDBJ databases">
        <title>Identification and characterization of horizontal gene transfer across gut microbiota members of farm animals based on homology search.</title>
        <authorList>
            <person name="Schwarzerova J."/>
            <person name="Nykrynova M."/>
            <person name="Jureckova K."/>
            <person name="Cejkova D."/>
            <person name="Rychlik I."/>
        </authorList>
    </citation>
    <scope>NUCLEOTIDE SEQUENCE [LARGE SCALE GENOMIC DNA]</scope>
    <source>
        <strain evidence="7 8">153_Feed</strain>
    </source>
</reference>
<dbReference type="SMART" id="SM00732">
    <property type="entry name" value="YqgFc"/>
    <property type="match status" value="1"/>
</dbReference>
<dbReference type="PANTHER" id="PTHR33317">
    <property type="entry name" value="POLYNUCLEOTIDYL TRANSFERASE, RIBONUCLEASE H-LIKE SUPERFAMILY PROTEIN"/>
    <property type="match status" value="1"/>
</dbReference>
<dbReference type="HAMAP" id="MF_00651">
    <property type="entry name" value="Nuclease_YqgF"/>
    <property type="match status" value="1"/>
</dbReference>
<evidence type="ECO:0000256" key="2">
    <source>
        <dbReference type="ARBA" id="ARBA00022517"/>
    </source>
</evidence>
<dbReference type="Gene3D" id="3.30.420.140">
    <property type="entry name" value="YqgF/RNase H-like domain"/>
    <property type="match status" value="1"/>
</dbReference>
<dbReference type="CDD" id="cd16964">
    <property type="entry name" value="YqgF"/>
    <property type="match status" value="1"/>
</dbReference>
<accession>A0ABT7V4J4</accession>
<dbReference type="InterPro" id="IPR037027">
    <property type="entry name" value="YqgF/RNaseH-like_dom_sf"/>
</dbReference>
<dbReference type="RefSeq" id="WP_289511491.1">
    <property type="nucleotide sequence ID" value="NZ_JAUDEA010000009.1"/>
</dbReference>
<comment type="subcellular location">
    <subcellularLocation>
        <location evidence="5">Cytoplasm</location>
    </subcellularLocation>
</comment>
<evidence type="ECO:0000256" key="5">
    <source>
        <dbReference type="HAMAP-Rule" id="MF_00651"/>
    </source>
</evidence>
<evidence type="ECO:0000259" key="6">
    <source>
        <dbReference type="SMART" id="SM00732"/>
    </source>
</evidence>
<keyword evidence="2 5" id="KW-0690">Ribosome biogenesis</keyword>
<protein>
    <recommendedName>
        <fullName evidence="5">Putative pre-16S rRNA nuclease</fullName>
        <ecNumber evidence="5">3.1.-.-</ecNumber>
    </recommendedName>
</protein>
<dbReference type="PANTHER" id="PTHR33317:SF4">
    <property type="entry name" value="POLYNUCLEOTIDYL TRANSFERASE, RIBONUCLEASE H-LIKE SUPERFAMILY PROTEIN"/>
    <property type="match status" value="1"/>
</dbReference>
<evidence type="ECO:0000256" key="3">
    <source>
        <dbReference type="ARBA" id="ARBA00022722"/>
    </source>
</evidence>
<keyword evidence="3 5" id="KW-0540">Nuclease</keyword>
<evidence type="ECO:0000313" key="7">
    <source>
        <dbReference type="EMBL" id="MDM8271406.1"/>
    </source>
</evidence>
<reference evidence="8" key="2">
    <citation type="submission" date="2023-06" db="EMBL/GenBank/DDBJ databases">
        <title>Identification and characterization of horizontal gene transfer across gut microbiota members of farm animals based on homology search.</title>
        <authorList>
            <person name="Zeman M."/>
            <person name="Kubasova T."/>
            <person name="Jahodarova E."/>
            <person name="Nykrynova M."/>
            <person name="Rychlik I."/>
        </authorList>
    </citation>
    <scope>NUCLEOTIDE SEQUENCE [LARGE SCALE GENOMIC DNA]</scope>
    <source>
        <strain evidence="8">153_Feed</strain>
    </source>
</reference>
<evidence type="ECO:0000256" key="1">
    <source>
        <dbReference type="ARBA" id="ARBA00022490"/>
    </source>
</evidence>
<keyword evidence="8" id="KW-1185">Reference proteome</keyword>
<proteinExistence type="inferred from homology"/>
<dbReference type="Proteomes" id="UP001529256">
    <property type="component" value="Unassembled WGS sequence"/>
</dbReference>
<evidence type="ECO:0000313" key="8">
    <source>
        <dbReference type="Proteomes" id="UP001529256"/>
    </source>
</evidence>
<comment type="function">
    <text evidence="5">Could be a nuclease involved in processing of the 5'-end of pre-16S rRNA.</text>
</comment>
<keyword evidence="4 5" id="KW-0378">Hydrolase</keyword>
<dbReference type="InterPro" id="IPR005227">
    <property type="entry name" value="YqgF"/>
</dbReference>
<keyword evidence="1 5" id="KW-0963">Cytoplasm</keyword>
<dbReference type="InterPro" id="IPR012337">
    <property type="entry name" value="RNaseH-like_sf"/>
</dbReference>
<feature type="domain" description="YqgF/RNase H-like" evidence="6">
    <location>
        <begin position="1"/>
        <end position="101"/>
    </location>
</feature>
<dbReference type="SUPFAM" id="SSF53098">
    <property type="entry name" value="Ribonuclease H-like"/>
    <property type="match status" value="1"/>
</dbReference>
<name>A0ABT7V4J4_9ACTN</name>
<comment type="similarity">
    <text evidence="5">Belongs to the YqgF HJR family.</text>
</comment>
<organism evidence="7 8">
    <name type="scientific">Thermophilibacter provencensis</name>
    <dbReference type="NCBI Taxonomy" id="1852386"/>
    <lineage>
        <taxon>Bacteria</taxon>
        <taxon>Bacillati</taxon>
        <taxon>Actinomycetota</taxon>
        <taxon>Coriobacteriia</taxon>
        <taxon>Coriobacteriales</taxon>
        <taxon>Atopobiaceae</taxon>
        <taxon>Thermophilibacter</taxon>
    </lineage>
</organism>
<gene>
    <name evidence="7" type="primary">ruvX</name>
    <name evidence="7" type="ORF">QUW25_06965</name>
</gene>
<dbReference type="InterPro" id="IPR006641">
    <property type="entry name" value="YqgF/RNaseH-like_dom"/>
</dbReference>
<dbReference type="EMBL" id="JAUDEA010000009">
    <property type="protein sequence ID" value="MDM8271406.1"/>
    <property type="molecule type" value="Genomic_DNA"/>
</dbReference>
<comment type="caution">
    <text evidence="7">The sequence shown here is derived from an EMBL/GenBank/DDBJ whole genome shotgun (WGS) entry which is preliminary data.</text>
</comment>
<evidence type="ECO:0000256" key="4">
    <source>
        <dbReference type="ARBA" id="ARBA00022801"/>
    </source>
</evidence>
<reference evidence="7 8" key="3">
    <citation type="submission" date="2023-06" db="EMBL/GenBank/DDBJ databases">
        <authorList>
            <person name="Zeman M."/>
            <person name="Kubasova T."/>
            <person name="Jahodarova E."/>
            <person name="Nykrynova M."/>
            <person name="Rychlik I."/>
        </authorList>
    </citation>
    <scope>NUCLEOTIDE SEQUENCE [LARGE SCALE GENOMIC DNA]</scope>
    <source>
        <strain evidence="7 8">153_Feed</strain>
    </source>
</reference>
<sequence>MRVLALDIGEVRVGIAVSDPDARVASPVCVLPAQEVLAHASTFRRVIEDWEPELLVCGLPRTMAGEEGPQAARIKEQALTIGKSCGLPLEFADERLSSAEAKRILREQGLSERSMRGKVDMVAASLFLQSWLDARHT</sequence>
<dbReference type="Pfam" id="PF03652">
    <property type="entry name" value="RuvX"/>
    <property type="match status" value="1"/>
</dbReference>
<dbReference type="EC" id="3.1.-.-" evidence="5"/>